<keyword evidence="6" id="KW-0811">Translocation</keyword>
<reference evidence="9" key="1">
    <citation type="submission" date="2018-05" db="EMBL/GenBank/DDBJ databases">
        <authorList>
            <person name="Lanie J.A."/>
            <person name="Ng W.-L."/>
            <person name="Kazmierczak K.M."/>
            <person name="Andrzejewski T.M."/>
            <person name="Davidsen T.M."/>
            <person name="Wayne K.J."/>
            <person name="Tettelin H."/>
            <person name="Glass J.I."/>
            <person name="Rusch D."/>
            <person name="Podicherti R."/>
            <person name="Tsui H.-C.T."/>
            <person name="Winkler M.E."/>
        </authorList>
    </citation>
    <scope>NUCLEOTIDE SEQUENCE</scope>
</reference>
<feature type="non-terminal residue" evidence="9">
    <location>
        <position position="1"/>
    </location>
</feature>
<dbReference type="EMBL" id="UINC01001039">
    <property type="protein sequence ID" value="SUZ68609.1"/>
    <property type="molecule type" value="Genomic_DNA"/>
</dbReference>
<evidence type="ECO:0000256" key="5">
    <source>
        <dbReference type="ARBA" id="ARBA00022989"/>
    </source>
</evidence>
<evidence type="ECO:0000256" key="1">
    <source>
        <dbReference type="ARBA" id="ARBA00004167"/>
    </source>
</evidence>
<keyword evidence="3" id="KW-0812">Transmembrane</keyword>
<organism evidence="9">
    <name type="scientific">marine metagenome</name>
    <dbReference type="NCBI Taxonomy" id="408172"/>
    <lineage>
        <taxon>unclassified sequences</taxon>
        <taxon>metagenomes</taxon>
        <taxon>ecological metagenomes</taxon>
    </lineage>
</organism>
<sequence length="84" mass="9262">VLIISLVALVALGPKQLPEAVRRVAKGFADLRRFSSRIRSELDSAVEGEVERSHDEELRRQGEPLPSPESVRNRDSESGESPPS</sequence>
<feature type="compositionally biased region" description="Basic and acidic residues" evidence="8">
    <location>
        <begin position="49"/>
        <end position="62"/>
    </location>
</feature>
<evidence type="ECO:0000256" key="2">
    <source>
        <dbReference type="ARBA" id="ARBA00022448"/>
    </source>
</evidence>
<feature type="region of interest" description="Disordered" evidence="8">
    <location>
        <begin position="44"/>
        <end position="84"/>
    </location>
</feature>
<dbReference type="AlphaFoldDB" id="A0A381PRG4"/>
<evidence type="ECO:0000256" key="7">
    <source>
        <dbReference type="ARBA" id="ARBA00023136"/>
    </source>
</evidence>
<keyword evidence="4" id="KW-0653">Protein transport</keyword>
<keyword evidence="2" id="KW-0813">Transport</keyword>
<evidence type="ECO:0000313" key="9">
    <source>
        <dbReference type="EMBL" id="SUZ68609.1"/>
    </source>
</evidence>
<dbReference type="InterPro" id="IPR003369">
    <property type="entry name" value="TatA/B/E"/>
</dbReference>
<evidence type="ECO:0000256" key="6">
    <source>
        <dbReference type="ARBA" id="ARBA00023010"/>
    </source>
</evidence>
<protein>
    <recommendedName>
        <fullName evidence="10">Twin-arginine translocase subunit TatB</fullName>
    </recommendedName>
</protein>
<evidence type="ECO:0000256" key="3">
    <source>
        <dbReference type="ARBA" id="ARBA00022692"/>
    </source>
</evidence>
<name>A0A381PRG4_9ZZZZ</name>
<accession>A0A381PRG4</accession>
<dbReference type="Gene3D" id="1.20.5.3310">
    <property type="match status" value="1"/>
</dbReference>
<dbReference type="Pfam" id="PF02416">
    <property type="entry name" value="TatA_B_E"/>
    <property type="match status" value="1"/>
</dbReference>
<gene>
    <name evidence="9" type="ORF">METZ01_LOCUS21463</name>
</gene>
<keyword evidence="5" id="KW-1133">Transmembrane helix</keyword>
<evidence type="ECO:0008006" key="10">
    <source>
        <dbReference type="Google" id="ProtNLM"/>
    </source>
</evidence>
<evidence type="ECO:0000256" key="4">
    <source>
        <dbReference type="ARBA" id="ARBA00022927"/>
    </source>
</evidence>
<evidence type="ECO:0000256" key="8">
    <source>
        <dbReference type="SAM" id="MobiDB-lite"/>
    </source>
</evidence>
<comment type="subcellular location">
    <subcellularLocation>
        <location evidence="1">Membrane</location>
        <topology evidence="1">Single-pass membrane protein</topology>
    </subcellularLocation>
</comment>
<keyword evidence="7" id="KW-0472">Membrane</keyword>
<proteinExistence type="predicted"/>